<keyword evidence="3" id="KW-0808">Transferase</keyword>
<evidence type="ECO:0000313" key="10">
    <source>
        <dbReference type="Proteomes" id="UP000036681"/>
    </source>
</evidence>
<dbReference type="AlphaFoldDB" id="A0A0M3IWU8"/>
<dbReference type="Proteomes" id="UP000036681">
    <property type="component" value="Unplaced"/>
</dbReference>
<keyword evidence="5" id="KW-0677">Repeat</keyword>
<dbReference type="InterPro" id="IPR031127">
    <property type="entry name" value="E3_UB_ligase_RBR"/>
</dbReference>
<keyword evidence="4" id="KW-0479">Metal-binding</keyword>
<evidence type="ECO:0000256" key="4">
    <source>
        <dbReference type="ARBA" id="ARBA00022723"/>
    </source>
</evidence>
<comment type="catalytic activity">
    <reaction evidence="1">
        <text>[E2 ubiquitin-conjugating enzyme]-S-ubiquitinyl-L-cysteine + [acceptor protein]-L-lysine = [E2 ubiquitin-conjugating enzyme]-L-cysteine + [acceptor protein]-N(6)-ubiquitinyl-L-lysine.</text>
        <dbReference type="EC" id="2.3.2.31"/>
    </reaction>
</comment>
<dbReference type="GO" id="GO:0016567">
    <property type="term" value="P:protein ubiquitination"/>
    <property type="evidence" value="ECO:0007669"/>
    <property type="project" value="InterPro"/>
</dbReference>
<keyword evidence="10" id="KW-1185">Reference proteome</keyword>
<dbReference type="InterPro" id="IPR002867">
    <property type="entry name" value="IBR_dom"/>
</dbReference>
<evidence type="ECO:0000256" key="7">
    <source>
        <dbReference type="ARBA" id="ARBA00022786"/>
    </source>
</evidence>
<name>A0A0M3IWU8_ASCLU</name>
<dbReference type="Gene3D" id="1.20.120.1750">
    <property type="match status" value="1"/>
</dbReference>
<evidence type="ECO:0000256" key="1">
    <source>
        <dbReference type="ARBA" id="ARBA00001798"/>
    </source>
</evidence>
<keyword evidence="8" id="KW-0862">Zinc</keyword>
<evidence type="ECO:0000256" key="3">
    <source>
        <dbReference type="ARBA" id="ARBA00022679"/>
    </source>
</evidence>
<dbReference type="GO" id="GO:0061630">
    <property type="term" value="F:ubiquitin protein ligase activity"/>
    <property type="evidence" value="ECO:0007669"/>
    <property type="project" value="UniProtKB-EC"/>
</dbReference>
<dbReference type="InterPro" id="IPR044066">
    <property type="entry name" value="TRIAD_supradom"/>
</dbReference>
<dbReference type="PANTHER" id="PTHR11685">
    <property type="entry name" value="RBR FAMILY RING FINGER AND IBR DOMAIN-CONTAINING"/>
    <property type="match status" value="1"/>
</dbReference>
<keyword evidence="6" id="KW-0863">Zinc-finger</keyword>
<feature type="domain" description="RING-type" evidence="9">
    <location>
        <begin position="1"/>
        <end position="94"/>
    </location>
</feature>
<sequence>MCSQCKRPLHAPLDCAAAKHYSSIREINGHIYPFVNDDVEIIVKQCPSCKNFCQRSAGCDHMHCPCGIEFCYRCGGLWLENEHGTCEEQHFEKKLLDEPQVFVGNFSLRVFRQCQKLRSFIREDSLLPIRAMLYHVSLPIAEKKRLLQCYVEVRTDYFSANAKNNENVFMNFALTSLSEDFRCRIFENRRTLLIVIAQHEEFCRSEDRLTQIESP</sequence>
<dbReference type="EC" id="2.3.2.31" evidence="2"/>
<proteinExistence type="predicted"/>
<organism evidence="10 11">
    <name type="scientific">Ascaris lumbricoides</name>
    <name type="common">Giant roundworm</name>
    <dbReference type="NCBI Taxonomy" id="6252"/>
    <lineage>
        <taxon>Eukaryota</taxon>
        <taxon>Metazoa</taxon>
        <taxon>Ecdysozoa</taxon>
        <taxon>Nematoda</taxon>
        <taxon>Chromadorea</taxon>
        <taxon>Rhabditida</taxon>
        <taxon>Spirurina</taxon>
        <taxon>Ascaridomorpha</taxon>
        <taxon>Ascaridoidea</taxon>
        <taxon>Ascarididae</taxon>
        <taxon>Ascaris</taxon>
    </lineage>
</organism>
<evidence type="ECO:0000256" key="6">
    <source>
        <dbReference type="ARBA" id="ARBA00022771"/>
    </source>
</evidence>
<dbReference type="GO" id="GO:0008270">
    <property type="term" value="F:zinc ion binding"/>
    <property type="evidence" value="ECO:0007669"/>
    <property type="project" value="UniProtKB-KW"/>
</dbReference>
<dbReference type="Pfam" id="PF01485">
    <property type="entry name" value="IBR"/>
    <property type="match status" value="1"/>
</dbReference>
<dbReference type="SUPFAM" id="SSF57850">
    <property type="entry name" value="RING/U-box"/>
    <property type="match status" value="1"/>
</dbReference>
<protein>
    <recommendedName>
        <fullName evidence="2">RBR-type E3 ubiquitin transferase</fullName>
        <ecNumber evidence="2">2.3.2.31</ecNumber>
    </recommendedName>
</protein>
<dbReference type="WBParaSite" id="ALUE_0002322601-mRNA-1">
    <property type="protein sequence ID" value="ALUE_0002322601-mRNA-1"/>
    <property type="gene ID" value="ALUE_0002322601"/>
</dbReference>
<evidence type="ECO:0000313" key="11">
    <source>
        <dbReference type="WBParaSite" id="ALUE_0002322601-mRNA-1"/>
    </source>
</evidence>
<evidence type="ECO:0000256" key="8">
    <source>
        <dbReference type="ARBA" id="ARBA00022833"/>
    </source>
</evidence>
<evidence type="ECO:0000256" key="2">
    <source>
        <dbReference type="ARBA" id="ARBA00012251"/>
    </source>
</evidence>
<evidence type="ECO:0000256" key="5">
    <source>
        <dbReference type="ARBA" id="ARBA00022737"/>
    </source>
</evidence>
<evidence type="ECO:0000259" key="9">
    <source>
        <dbReference type="PROSITE" id="PS51873"/>
    </source>
</evidence>
<dbReference type="CDD" id="cd22584">
    <property type="entry name" value="Rcat_RBR_unk"/>
    <property type="match status" value="1"/>
</dbReference>
<dbReference type="PROSITE" id="PS51873">
    <property type="entry name" value="TRIAD"/>
    <property type="match status" value="1"/>
</dbReference>
<accession>A0A0M3IWU8</accession>
<reference evidence="11" key="1">
    <citation type="submission" date="2017-02" db="UniProtKB">
        <authorList>
            <consortium name="WormBaseParasite"/>
        </authorList>
    </citation>
    <scope>IDENTIFICATION</scope>
</reference>
<keyword evidence="7" id="KW-0833">Ubl conjugation pathway</keyword>